<comment type="similarity">
    <text evidence="2">Belongs to the serine/threonine dehydratase family.</text>
</comment>
<dbReference type="GO" id="GO:0009097">
    <property type="term" value="P:isoleucine biosynthetic process"/>
    <property type="evidence" value="ECO:0007669"/>
    <property type="project" value="TreeGrafter"/>
</dbReference>
<dbReference type="Gene3D" id="3.40.50.1100">
    <property type="match status" value="2"/>
</dbReference>
<name>A0A424WEA6_ALCXX</name>
<dbReference type="AlphaFoldDB" id="A0A424WEA6"/>
<evidence type="ECO:0000256" key="2">
    <source>
        <dbReference type="ARBA" id="ARBA00010869"/>
    </source>
</evidence>
<evidence type="ECO:0000313" key="9">
    <source>
        <dbReference type="Proteomes" id="UP000285324"/>
    </source>
</evidence>
<dbReference type="GO" id="GO:0030170">
    <property type="term" value="F:pyridoxal phosphate binding"/>
    <property type="evidence" value="ECO:0007669"/>
    <property type="project" value="InterPro"/>
</dbReference>
<keyword evidence="5" id="KW-0456">Lyase</keyword>
<keyword evidence="4" id="KW-0663">Pyridoxal phosphate</keyword>
<comment type="cofactor">
    <cofactor evidence="1">
        <name>pyridoxal 5'-phosphate</name>
        <dbReference type="ChEBI" id="CHEBI:597326"/>
    </cofactor>
</comment>
<evidence type="ECO:0000256" key="3">
    <source>
        <dbReference type="ARBA" id="ARBA00012093"/>
    </source>
</evidence>
<dbReference type="SUPFAM" id="SSF53686">
    <property type="entry name" value="Tryptophan synthase beta subunit-like PLP-dependent enzymes"/>
    <property type="match status" value="1"/>
</dbReference>
<dbReference type="OrthoDB" id="9811476at2"/>
<dbReference type="InterPro" id="IPR050147">
    <property type="entry name" value="Ser/Thr_Dehydratase"/>
</dbReference>
<dbReference type="GO" id="GO:0003941">
    <property type="term" value="F:L-serine ammonia-lyase activity"/>
    <property type="evidence" value="ECO:0007669"/>
    <property type="project" value="UniProtKB-EC"/>
</dbReference>
<comment type="catalytic activity">
    <reaction evidence="6">
        <text>L-serine = pyruvate + NH4(+)</text>
        <dbReference type="Rhea" id="RHEA:19169"/>
        <dbReference type="ChEBI" id="CHEBI:15361"/>
        <dbReference type="ChEBI" id="CHEBI:28938"/>
        <dbReference type="ChEBI" id="CHEBI:33384"/>
        <dbReference type="EC" id="4.3.1.17"/>
    </reaction>
</comment>
<evidence type="ECO:0000256" key="6">
    <source>
        <dbReference type="ARBA" id="ARBA00049406"/>
    </source>
</evidence>
<gene>
    <name evidence="8" type="ORF">DY367_11540</name>
</gene>
<evidence type="ECO:0000256" key="4">
    <source>
        <dbReference type="ARBA" id="ARBA00022898"/>
    </source>
</evidence>
<proteinExistence type="inferred from homology"/>
<reference evidence="8 9" key="1">
    <citation type="submission" date="2018-08" db="EMBL/GenBank/DDBJ databases">
        <title>Achromobacter xylosoxidans Genome sequencing and assembly.</title>
        <authorList>
            <person name="Wang R."/>
            <person name="Rensing C."/>
            <person name="Li Y."/>
        </authorList>
    </citation>
    <scope>NUCLEOTIDE SEQUENCE [LARGE SCALE GENOMIC DNA]</scope>
    <source>
        <strain evidence="8 9">GD003A</strain>
    </source>
</reference>
<comment type="caution">
    <text evidence="8">The sequence shown here is derived from an EMBL/GenBank/DDBJ whole genome shotgun (WGS) entry which is preliminary data.</text>
</comment>
<dbReference type="InterPro" id="IPR036052">
    <property type="entry name" value="TrpB-like_PALP_sf"/>
</dbReference>
<dbReference type="RefSeq" id="WP_118932569.1">
    <property type="nucleotide sequence ID" value="NZ_CP061008.1"/>
</dbReference>
<organism evidence="8 9">
    <name type="scientific">Alcaligenes xylosoxydans xylosoxydans</name>
    <name type="common">Achromobacter xylosoxidans</name>
    <dbReference type="NCBI Taxonomy" id="85698"/>
    <lineage>
        <taxon>Bacteria</taxon>
        <taxon>Pseudomonadati</taxon>
        <taxon>Pseudomonadota</taxon>
        <taxon>Betaproteobacteria</taxon>
        <taxon>Burkholderiales</taxon>
        <taxon>Alcaligenaceae</taxon>
        <taxon>Achromobacter</taxon>
    </lineage>
</organism>
<feature type="domain" description="Tryptophan synthase beta chain-like PALP" evidence="7">
    <location>
        <begin position="6"/>
        <end position="289"/>
    </location>
</feature>
<protein>
    <recommendedName>
        <fullName evidence="3">L-serine ammonia-lyase</fullName>
        <ecNumber evidence="3">4.3.1.17</ecNumber>
    </recommendedName>
</protein>
<dbReference type="PANTHER" id="PTHR48078:SF2">
    <property type="entry name" value="CATABOLIC L-SERINE_THREONINE DEHYDRATASE"/>
    <property type="match status" value="1"/>
</dbReference>
<dbReference type="GO" id="GO:0004794">
    <property type="term" value="F:threonine deaminase activity"/>
    <property type="evidence" value="ECO:0007669"/>
    <property type="project" value="TreeGrafter"/>
</dbReference>
<dbReference type="Proteomes" id="UP000285324">
    <property type="component" value="Unassembled WGS sequence"/>
</dbReference>
<dbReference type="EMBL" id="QVXO01000014">
    <property type="protein sequence ID" value="RPJ91608.1"/>
    <property type="molecule type" value="Genomic_DNA"/>
</dbReference>
<evidence type="ECO:0000313" key="8">
    <source>
        <dbReference type="EMBL" id="RPJ91608.1"/>
    </source>
</evidence>
<dbReference type="PANTHER" id="PTHR48078">
    <property type="entry name" value="THREONINE DEHYDRATASE, MITOCHONDRIAL-RELATED"/>
    <property type="match status" value="1"/>
</dbReference>
<accession>A0A424WEA6</accession>
<dbReference type="InterPro" id="IPR001926">
    <property type="entry name" value="TrpB-like_PALP"/>
</dbReference>
<evidence type="ECO:0000256" key="1">
    <source>
        <dbReference type="ARBA" id="ARBA00001933"/>
    </source>
</evidence>
<dbReference type="EC" id="4.3.1.17" evidence="3"/>
<evidence type="ECO:0000259" key="7">
    <source>
        <dbReference type="Pfam" id="PF00291"/>
    </source>
</evidence>
<dbReference type="GO" id="GO:0006565">
    <property type="term" value="P:L-serine catabolic process"/>
    <property type="evidence" value="ECO:0007669"/>
    <property type="project" value="TreeGrafter"/>
</dbReference>
<dbReference type="PROSITE" id="PS00165">
    <property type="entry name" value="DEHYDRATASE_SER_THR"/>
    <property type="match status" value="1"/>
</dbReference>
<dbReference type="Pfam" id="PF00291">
    <property type="entry name" value="PALP"/>
    <property type="match status" value="1"/>
</dbReference>
<sequence length="310" mass="32124">MAIHIETPALASRAFSLRSGKDVRLKMEALQPSGSFKARGIGHACQIYKSRGARRFISSSGGNAGYAVAYAGRMLATPVTVVVPATTSERAKSLIRSEGAEVIVHGASWMEANARALELMTEADAFLHPFDDPLLWEGHATMIDELARQGGRPDAVICSVGGGGLLCGVVEGLRRNGWADVPVIAAETAGADSYAQALGAGAPVLLPEIRSIATSLGARQVCDRALDLAKEHPIESVVVSDAAAVAACEDVLLEHRILVEPACGASVAALDSGSEFLKNARSVAVILCGGVGVTAGQLAQWSAQFAGQAR</sequence>
<evidence type="ECO:0000256" key="5">
    <source>
        <dbReference type="ARBA" id="ARBA00023239"/>
    </source>
</evidence>
<dbReference type="GO" id="GO:0006567">
    <property type="term" value="P:L-threonine catabolic process"/>
    <property type="evidence" value="ECO:0007669"/>
    <property type="project" value="TreeGrafter"/>
</dbReference>
<dbReference type="InterPro" id="IPR000634">
    <property type="entry name" value="Ser/Thr_deHydtase_PyrdxlP-BS"/>
</dbReference>